<sequence length="616" mass="71112">MDLPAHHFIAGRVFMREELMDKDWDAMTRAQQKAHYRMFENPRYRGIPFDFERFQYSLRPENYQLEGGDVVVALSEHPSDHLIIHSAILKSLTSFAPTFNETWSKPNINIDHPRTGKSVKIWRFGLVLTSEKDAFLLENGKNPSKDRQQCDQAWYTAYFRAQHPKGRHFFRTQYSPWRDTHRGDLDDDGIWGEWLQAYAIRDHKLLIRFLYDAPVRPYFNRGTMDEIAYSTANVIAYADFYGGLELLAPRITKAILEVDGLWRDIAKCPKFWLSLSTKIRCGPIYEDALRHFVPTINRTFLRIELSHQGASLDDCSPELFLDLEDADKFKLIVLSKYEQMMEGVNILRRKLLQIGFTPEPLYGRLRSGQKTPDIKKYIPSIFLHKGAYKSENDKMEFVARSLYLEWLTHSLDGPDRHDGSRQETDNSGMLRAFSKTCGTLENAGIGIFGYRDPAVKISAIFNFGYANKEPKVKPVLAGNLAQAQEEIGRWLGQDTRRTATVRKLPRYTGPELPYRFVAACTIAEQDYLWHGQDQWIETSIDEQLGVSDPPVNKGDLVQASPEWMMATGCGEVADWLEKGEWDDDYGGEQFTPSAEEARRFHHSEARQRLIAFRARP</sequence>
<gene>
    <name evidence="1" type="ORF">M501DRAFT_1012312</name>
</gene>
<dbReference type="EMBL" id="MU006089">
    <property type="protein sequence ID" value="KAF2842929.1"/>
    <property type="molecule type" value="Genomic_DNA"/>
</dbReference>
<name>A0A9P4SIK5_9PEZI</name>
<comment type="caution">
    <text evidence="1">The sequence shown here is derived from an EMBL/GenBank/DDBJ whole genome shotgun (WGS) entry which is preliminary data.</text>
</comment>
<evidence type="ECO:0000313" key="1">
    <source>
        <dbReference type="EMBL" id="KAF2842929.1"/>
    </source>
</evidence>
<protein>
    <submittedName>
        <fullName evidence="1">Uncharacterized protein</fullName>
    </submittedName>
</protein>
<dbReference type="OrthoDB" id="3867578at2759"/>
<organism evidence="1 2">
    <name type="scientific">Patellaria atrata CBS 101060</name>
    <dbReference type="NCBI Taxonomy" id="1346257"/>
    <lineage>
        <taxon>Eukaryota</taxon>
        <taxon>Fungi</taxon>
        <taxon>Dikarya</taxon>
        <taxon>Ascomycota</taxon>
        <taxon>Pezizomycotina</taxon>
        <taxon>Dothideomycetes</taxon>
        <taxon>Dothideomycetes incertae sedis</taxon>
        <taxon>Patellariales</taxon>
        <taxon>Patellariaceae</taxon>
        <taxon>Patellaria</taxon>
    </lineage>
</organism>
<evidence type="ECO:0000313" key="2">
    <source>
        <dbReference type="Proteomes" id="UP000799429"/>
    </source>
</evidence>
<dbReference type="Proteomes" id="UP000799429">
    <property type="component" value="Unassembled WGS sequence"/>
</dbReference>
<reference evidence="1" key="1">
    <citation type="journal article" date="2020" name="Stud. Mycol.">
        <title>101 Dothideomycetes genomes: a test case for predicting lifestyles and emergence of pathogens.</title>
        <authorList>
            <person name="Haridas S."/>
            <person name="Albert R."/>
            <person name="Binder M."/>
            <person name="Bloem J."/>
            <person name="Labutti K."/>
            <person name="Salamov A."/>
            <person name="Andreopoulos B."/>
            <person name="Baker S."/>
            <person name="Barry K."/>
            <person name="Bills G."/>
            <person name="Bluhm B."/>
            <person name="Cannon C."/>
            <person name="Castanera R."/>
            <person name="Culley D."/>
            <person name="Daum C."/>
            <person name="Ezra D."/>
            <person name="Gonzalez J."/>
            <person name="Henrissat B."/>
            <person name="Kuo A."/>
            <person name="Liang C."/>
            <person name="Lipzen A."/>
            <person name="Lutzoni F."/>
            <person name="Magnuson J."/>
            <person name="Mondo S."/>
            <person name="Nolan M."/>
            <person name="Ohm R."/>
            <person name="Pangilinan J."/>
            <person name="Park H.-J."/>
            <person name="Ramirez L."/>
            <person name="Alfaro M."/>
            <person name="Sun H."/>
            <person name="Tritt A."/>
            <person name="Yoshinaga Y."/>
            <person name="Zwiers L.-H."/>
            <person name="Turgeon B."/>
            <person name="Goodwin S."/>
            <person name="Spatafora J."/>
            <person name="Crous P."/>
            <person name="Grigoriev I."/>
        </authorList>
    </citation>
    <scope>NUCLEOTIDE SEQUENCE</scope>
    <source>
        <strain evidence="1">CBS 101060</strain>
    </source>
</reference>
<proteinExistence type="predicted"/>
<dbReference type="AlphaFoldDB" id="A0A9P4SIK5"/>
<keyword evidence="2" id="KW-1185">Reference proteome</keyword>
<accession>A0A9P4SIK5</accession>